<accession>A0A8H7RSJ2</accession>
<organism evidence="2 3">
    <name type="scientific">Circinella minor</name>
    <dbReference type="NCBI Taxonomy" id="1195481"/>
    <lineage>
        <taxon>Eukaryota</taxon>
        <taxon>Fungi</taxon>
        <taxon>Fungi incertae sedis</taxon>
        <taxon>Mucoromycota</taxon>
        <taxon>Mucoromycotina</taxon>
        <taxon>Mucoromycetes</taxon>
        <taxon>Mucorales</taxon>
        <taxon>Lichtheimiaceae</taxon>
        <taxon>Circinella</taxon>
    </lineage>
</organism>
<name>A0A8H7RSJ2_9FUNG</name>
<dbReference type="OrthoDB" id="421951at2759"/>
<reference evidence="2 3" key="1">
    <citation type="submission" date="2020-12" db="EMBL/GenBank/DDBJ databases">
        <title>Metabolic potential, ecology and presence of endohyphal bacteria is reflected in genomic diversity of Mucoromycotina.</title>
        <authorList>
            <person name="Muszewska A."/>
            <person name="Okrasinska A."/>
            <person name="Steczkiewicz K."/>
            <person name="Drgas O."/>
            <person name="Orlowska M."/>
            <person name="Perlinska-Lenart U."/>
            <person name="Aleksandrzak-Piekarczyk T."/>
            <person name="Szatraj K."/>
            <person name="Zielenkiewicz U."/>
            <person name="Pilsyk S."/>
            <person name="Malc E."/>
            <person name="Mieczkowski P."/>
            <person name="Kruszewska J.S."/>
            <person name="Biernat P."/>
            <person name="Pawlowska J."/>
        </authorList>
    </citation>
    <scope>NUCLEOTIDE SEQUENCE [LARGE SCALE GENOMIC DNA]</scope>
    <source>
        <strain evidence="2 3">CBS 142.35</strain>
    </source>
</reference>
<dbReference type="EMBL" id="JAEPRB010000412">
    <property type="protein sequence ID" value="KAG2216386.1"/>
    <property type="molecule type" value="Genomic_DNA"/>
</dbReference>
<keyword evidence="3" id="KW-1185">Reference proteome</keyword>
<protein>
    <recommendedName>
        <fullName evidence="1">Arb2 domain-containing protein</fullName>
    </recommendedName>
</protein>
<dbReference type="GO" id="GO:0035197">
    <property type="term" value="F:siRNA binding"/>
    <property type="evidence" value="ECO:0007669"/>
    <property type="project" value="TreeGrafter"/>
</dbReference>
<proteinExistence type="predicted"/>
<gene>
    <name evidence="2" type="ORF">INT45_004804</name>
</gene>
<evidence type="ECO:0000259" key="1">
    <source>
        <dbReference type="Pfam" id="PF22749"/>
    </source>
</evidence>
<comment type="caution">
    <text evidence="2">The sequence shown here is derived from an EMBL/GenBank/DDBJ whole genome shotgun (WGS) entry which is preliminary data.</text>
</comment>
<dbReference type="InterPro" id="IPR048263">
    <property type="entry name" value="Arb2"/>
</dbReference>
<dbReference type="AlphaFoldDB" id="A0A8H7RSJ2"/>
<dbReference type="GO" id="GO:0031048">
    <property type="term" value="P:regulatory ncRNA-mediated heterochromatin formation"/>
    <property type="evidence" value="ECO:0007669"/>
    <property type="project" value="TreeGrafter"/>
</dbReference>
<dbReference type="Pfam" id="PF22749">
    <property type="entry name" value="Arb2"/>
    <property type="match status" value="1"/>
</dbReference>
<dbReference type="PANTHER" id="PTHR21357:SF4">
    <property type="entry name" value="FAM172 FAMILY PROTEIN HOMOLOG CG10038"/>
    <property type="match status" value="1"/>
</dbReference>
<dbReference type="PANTHER" id="PTHR21357">
    <property type="entry name" value="FAM172 FAMILY PROTEIN HOMOLOG CG10038"/>
    <property type="match status" value="1"/>
</dbReference>
<dbReference type="GO" id="GO:0005634">
    <property type="term" value="C:nucleus"/>
    <property type="evidence" value="ECO:0007669"/>
    <property type="project" value="TreeGrafter"/>
</dbReference>
<dbReference type="InterPro" id="IPR053858">
    <property type="entry name" value="Arb2_dom"/>
</dbReference>
<feature type="domain" description="Arb2" evidence="1">
    <location>
        <begin position="14"/>
        <end position="280"/>
    </location>
</feature>
<evidence type="ECO:0000313" key="2">
    <source>
        <dbReference type="EMBL" id="KAG2216386.1"/>
    </source>
</evidence>
<sequence length="285" mass="32738">MFRRRLKKKEAPQFPKTIEGFGYNVNDKGEIRGIENGISLSLSLSTFFFFRTQKKLNLYMDRVYNELRYKAFIDLIGDMVEEQLQAEPLNFQKSTIPTQADPSSGEPYSHIFMTPNAMTTTDRLLLLIPGNNTRIGQWTRRAMCDDNMKSGSMMKVATMAKERGYEIIIFNPNGIYWYDGKAQEMPPLTNMNFVMVPENEGPEVHCRYVFDKFISKVKATKIVAMTLGWGGFCLTELLNQYCNVISQIDFFKERVKGVAMADSTHSSDLVDGDDKRIWIRSVSFV</sequence>
<evidence type="ECO:0000313" key="3">
    <source>
        <dbReference type="Proteomes" id="UP000646827"/>
    </source>
</evidence>
<dbReference type="Proteomes" id="UP000646827">
    <property type="component" value="Unassembled WGS sequence"/>
</dbReference>